<accession>A0ABW8YRL1</accession>
<keyword evidence="1" id="KW-0378">Hydrolase</keyword>
<organism evidence="1 2">
    <name type="scientific">Sphingomonas plantiphila</name>
    <dbReference type="NCBI Taxonomy" id="3163295"/>
    <lineage>
        <taxon>Bacteria</taxon>
        <taxon>Pseudomonadati</taxon>
        <taxon>Pseudomonadota</taxon>
        <taxon>Alphaproteobacteria</taxon>
        <taxon>Sphingomonadales</taxon>
        <taxon>Sphingomonadaceae</taxon>
        <taxon>Sphingomonas</taxon>
    </lineage>
</organism>
<gene>
    <name evidence="1" type="ORF">ABS767_17490</name>
</gene>
<dbReference type="GO" id="GO:0008233">
    <property type="term" value="F:peptidase activity"/>
    <property type="evidence" value="ECO:0007669"/>
    <property type="project" value="UniProtKB-KW"/>
</dbReference>
<dbReference type="GO" id="GO:0006508">
    <property type="term" value="P:proteolysis"/>
    <property type="evidence" value="ECO:0007669"/>
    <property type="project" value="UniProtKB-KW"/>
</dbReference>
<protein>
    <submittedName>
        <fullName evidence="1">Membrane protease subunit</fullName>
    </submittedName>
</protein>
<reference evidence="1 2" key="1">
    <citation type="submission" date="2024-06" db="EMBL/GenBank/DDBJ databases">
        <authorList>
            <person name="Kaempfer P."/>
            <person name="Viver T."/>
        </authorList>
    </citation>
    <scope>NUCLEOTIDE SEQUENCE [LARGE SCALE GENOMIC DNA]</scope>
    <source>
        <strain evidence="1 2">ST-64</strain>
    </source>
</reference>
<keyword evidence="1" id="KW-0645">Protease</keyword>
<dbReference type="EMBL" id="JBELQC010000003">
    <property type="protein sequence ID" value="MFL9842768.1"/>
    <property type="molecule type" value="Genomic_DNA"/>
</dbReference>
<name>A0ABW8YRL1_9SPHN</name>
<keyword evidence="2" id="KW-1185">Reference proteome</keyword>
<sequence length="143" mass="15175">MDRTRGSIIRLAGAIAVLLIVIVGGGLGSCAAYNSVRVWNAETAGEAELAQATQNRKIKVLEAQARMDSASLEAQAEVARAKGLAEANRIVANSLGGPEGYLRYLYIQNLEQSQGQIIYVPTEGGLPILEEGRLSRTQPAPAQ</sequence>
<evidence type="ECO:0000313" key="2">
    <source>
        <dbReference type="Proteomes" id="UP001629244"/>
    </source>
</evidence>
<evidence type="ECO:0000313" key="1">
    <source>
        <dbReference type="EMBL" id="MFL9842768.1"/>
    </source>
</evidence>
<dbReference type="Proteomes" id="UP001629244">
    <property type="component" value="Unassembled WGS sequence"/>
</dbReference>
<dbReference type="RefSeq" id="WP_408080711.1">
    <property type="nucleotide sequence ID" value="NZ_JBELQC010000003.1"/>
</dbReference>
<dbReference type="PROSITE" id="PS51257">
    <property type="entry name" value="PROKAR_LIPOPROTEIN"/>
    <property type="match status" value="1"/>
</dbReference>
<comment type="caution">
    <text evidence="1">The sequence shown here is derived from an EMBL/GenBank/DDBJ whole genome shotgun (WGS) entry which is preliminary data.</text>
</comment>
<proteinExistence type="predicted"/>